<dbReference type="EMBL" id="JSVC01000032">
    <property type="protein sequence ID" value="KIC92684.1"/>
    <property type="molecule type" value="Genomic_DNA"/>
</dbReference>
<proteinExistence type="predicted"/>
<evidence type="ECO:0000256" key="5">
    <source>
        <dbReference type="ARBA" id="ARBA00023136"/>
    </source>
</evidence>
<reference evidence="9 10" key="1">
    <citation type="submission" date="2014-11" db="EMBL/GenBank/DDBJ databases">
        <title>Genome sequence of Flavihumibacter solisilvae 3-3.</title>
        <authorList>
            <person name="Zhou G."/>
            <person name="Li M."/>
            <person name="Wang G."/>
        </authorList>
    </citation>
    <scope>NUCLEOTIDE SEQUENCE [LARGE SCALE GENOMIC DNA]</scope>
    <source>
        <strain evidence="9 10">3-3</strain>
    </source>
</reference>
<feature type="domain" description="ABC3 transporter permease C-terminal" evidence="7">
    <location>
        <begin position="685"/>
        <end position="798"/>
    </location>
</feature>
<protein>
    <recommendedName>
        <fullName evidence="11">ABC transporter permease</fullName>
    </recommendedName>
</protein>
<evidence type="ECO:0008006" key="11">
    <source>
        <dbReference type="Google" id="ProtNLM"/>
    </source>
</evidence>
<evidence type="ECO:0000259" key="8">
    <source>
        <dbReference type="Pfam" id="PF12704"/>
    </source>
</evidence>
<keyword evidence="5 6" id="KW-0472">Membrane</keyword>
<evidence type="ECO:0000259" key="7">
    <source>
        <dbReference type="Pfam" id="PF02687"/>
    </source>
</evidence>
<feature type="transmembrane region" description="Helical" evidence="6">
    <location>
        <begin position="387"/>
        <end position="408"/>
    </location>
</feature>
<feature type="transmembrane region" description="Helical" evidence="6">
    <location>
        <begin position="346"/>
        <end position="367"/>
    </location>
</feature>
<evidence type="ECO:0000256" key="6">
    <source>
        <dbReference type="SAM" id="Phobius"/>
    </source>
</evidence>
<dbReference type="RefSeq" id="WP_039143882.1">
    <property type="nucleotide sequence ID" value="NZ_JSVC01000032.1"/>
</dbReference>
<dbReference type="InterPro" id="IPR025857">
    <property type="entry name" value="MacB_PCD"/>
</dbReference>
<feature type="transmembrane region" description="Helical" evidence="6">
    <location>
        <begin position="21"/>
        <end position="42"/>
    </location>
</feature>
<feature type="domain" description="MacB-like periplasmic core" evidence="8">
    <location>
        <begin position="20"/>
        <end position="238"/>
    </location>
</feature>
<evidence type="ECO:0000256" key="2">
    <source>
        <dbReference type="ARBA" id="ARBA00022475"/>
    </source>
</evidence>
<dbReference type="AlphaFoldDB" id="A0A0C1IQD5"/>
<dbReference type="InterPro" id="IPR050250">
    <property type="entry name" value="Macrolide_Exporter_MacB"/>
</dbReference>
<feature type="domain" description="ABC3 transporter permease C-terminal" evidence="7">
    <location>
        <begin position="296"/>
        <end position="412"/>
    </location>
</feature>
<name>A0A0C1IQD5_9BACT</name>
<gene>
    <name evidence="9" type="ORF">OI18_21420</name>
</gene>
<dbReference type="GO" id="GO:0005886">
    <property type="term" value="C:plasma membrane"/>
    <property type="evidence" value="ECO:0007669"/>
    <property type="project" value="UniProtKB-SubCell"/>
</dbReference>
<dbReference type="STRING" id="1349421.OI18_21420"/>
<feature type="transmembrane region" description="Helical" evidence="6">
    <location>
        <begin position="734"/>
        <end position="753"/>
    </location>
</feature>
<keyword evidence="3 6" id="KW-0812">Transmembrane</keyword>
<dbReference type="GO" id="GO:0022857">
    <property type="term" value="F:transmembrane transporter activity"/>
    <property type="evidence" value="ECO:0007669"/>
    <property type="project" value="TreeGrafter"/>
</dbReference>
<sequence>MFFNSLKIAWRNLFRNRLHSIINIGGLIIGFTIGILILLVVYDQLSYDKFHVNRDRLYQAYQVFGRKTGDDYVSQFGFAAAPAFKEEAPAIARASRFAFGGGNVVYNDKELDITVMLVDEDFLPMFSFPVVAGNSGNPLQSLSGVVITEATAKKIFGNENAVGKTLKVSTGELKAMTVMAVVKDCPLNSSIRFDMLARVENRSDFARDRANWDRQHHPVFIELKEGATQQQAENEIRSITRKHLAEWYAELERDGGRPDKNGDVYAAHLMPFSKLHFAPRVNDRAINKAVVYTVMTVGILIILIACFNFVNINLAKAFTRSKEIGVRKCLGAGKTRLFSQLWTESFLLCTVAFLISLTAVNLLLHSISGIQRINANLATILWKPDFLLLAVAVLVAVSFIAGGYPSWLMARFQVAETLKGKVTLRRKSLLRSSLIVIQFVIACIMISCTGIIYRQFKHLQNGDLGFNKEHVISIPLNKPENGRQTIEKLRTRLSSQSSIRSITGSNINIGRGRDGSTTRSAVTFEYQGELIKTLIASVDYNYLETFGLKTINGRDFDRSYASDTQQNVIISESMARQFREKDITGKSLSSDTSAPRWNIIGVFPDFHLYSLREPMQPLTLVINPSDEINYCFIKTSGSNMVGTIDLVKKEMETLEPGKEFRGSYLDENINNWYEQERTMSLMFSIAALISVILSCMGLLAMVLLMIQQRVKEIGMRKVLGASVQQISFLISRDFLGLVGLAVLIATPVSWLVMNKWLEDFAYRIPIRWWMFGLMAIIAIIVALLTISFNTIRAARQNPVKSLRTE</sequence>
<evidence type="ECO:0000256" key="4">
    <source>
        <dbReference type="ARBA" id="ARBA00022989"/>
    </source>
</evidence>
<dbReference type="PANTHER" id="PTHR30572:SF18">
    <property type="entry name" value="ABC-TYPE MACROLIDE FAMILY EXPORT SYSTEM PERMEASE COMPONENT 2"/>
    <property type="match status" value="1"/>
</dbReference>
<dbReference type="OrthoDB" id="5933722at2"/>
<organism evidence="9 10">
    <name type="scientific">Flavihumibacter solisilvae</name>
    <dbReference type="NCBI Taxonomy" id="1349421"/>
    <lineage>
        <taxon>Bacteria</taxon>
        <taxon>Pseudomonadati</taxon>
        <taxon>Bacteroidota</taxon>
        <taxon>Chitinophagia</taxon>
        <taxon>Chitinophagales</taxon>
        <taxon>Chitinophagaceae</taxon>
        <taxon>Flavihumibacter</taxon>
    </lineage>
</organism>
<dbReference type="InterPro" id="IPR003838">
    <property type="entry name" value="ABC3_permease_C"/>
</dbReference>
<evidence type="ECO:0000313" key="10">
    <source>
        <dbReference type="Proteomes" id="UP000031408"/>
    </source>
</evidence>
<comment type="caution">
    <text evidence="9">The sequence shown here is derived from an EMBL/GenBank/DDBJ whole genome shotgun (WGS) entry which is preliminary data.</text>
</comment>
<feature type="transmembrane region" description="Helical" evidence="6">
    <location>
        <begin position="289"/>
        <end position="310"/>
    </location>
</feature>
<evidence type="ECO:0000256" key="1">
    <source>
        <dbReference type="ARBA" id="ARBA00004651"/>
    </source>
</evidence>
<keyword evidence="4 6" id="KW-1133">Transmembrane helix</keyword>
<dbReference type="PANTHER" id="PTHR30572">
    <property type="entry name" value="MEMBRANE COMPONENT OF TRANSPORTER-RELATED"/>
    <property type="match status" value="1"/>
</dbReference>
<feature type="transmembrane region" description="Helical" evidence="6">
    <location>
        <begin position="681"/>
        <end position="706"/>
    </location>
</feature>
<evidence type="ECO:0000313" key="9">
    <source>
        <dbReference type="EMBL" id="KIC92684.1"/>
    </source>
</evidence>
<dbReference type="Proteomes" id="UP000031408">
    <property type="component" value="Unassembled WGS sequence"/>
</dbReference>
<dbReference type="Pfam" id="PF12704">
    <property type="entry name" value="MacB_PCD"/>
    <property type="match status" value="1"/>
</dbReference>
<keyword evidence="10" id="KW-1185">Reference proteome</keyword>
<feature type="transmembrane region" description="Helical" evidence="6">
    <location>
        <begin position="429"/>
        <end position="453"/>
    </location>
</feature>
<evidence type="ECO:0000256" key="3">
    <source>
        <dbReference type="ARBA" id="ARBA00022692"/>
    </source>
</evidence>
<feature type="transmembrane region" description="Helical" evidence="6">
    <location>
        <begin position="768"/>
        <end position="791"/>
    </location>
</feature>
<keyword evidence="2" id="KW-1003">Cell membrane</keyword>
<comment type="subcellular location">
    <subcellularLocation>
        <location evidence="1">Cell membrane</location>
        <topology evidence="1">Multi-pass membrane protein</topology>
    </subcellularLocation>
</comment>
<dbReference type="Pfam" id="PF02687">
    <property type="entry name" value="FtsX"/>
    <property type="match status" value="2"/>
</dbReference>
<accession>A0A0C1IQD5</accession>